<sequence length="286" mass="33114">MEIMRSYFAQTSCTSARQVLQDALREMPELAQLEAITEILTQSAVLDENVSELIDAAWSYLCENDLWSFKYESMDQYRQLINYREMVKPIIQRFRRSDRAKFASVSLIERNWGVSLKNSLPQEFRPRAWSKHMLCLLSQLSTHCSHEDALRRLRKSMEERPRRSRHTSTLIASDVQRVLDRMRVRTKRKGKHRPLAASPASDASLQPSLVTQDVKLELYTWSQMVSWSSTCVHHLRYLASLEIGEAAHVSTREECVLHLEIALFNNCSLRIDETLGQALPYLALEG</sequence>
<evidence type="ECO:0000313" key="2">
    <source>
        <dbReference type="Proteomes" id="UP000249829"/>
    </source>
</evidence>
<keyword evidence="2" id="KW-1185">Reference proteome</keyword>
<gene>
    <name evidence="1" type="ORF">BO99DRAFT_321964</name>
</gene>
<dbReference type="Proteomes" id="UP000249829">
    <property type="component" value="Unassembled WGS sequence"/>
</dbReference>
<protein>
    <submittedName>
        <fullName evidence="1">Uncharacterized protein</fullName>
    </submittedName>
</protein>
<dbReference type="OMA" id="CECSAIC"/>
<dbReference type="EMBL" id="KZ825103">
    <property type="protein sequence ID" value="PYI24167.1"/>
    <property type="molecule type" value="Genomic_DNA"/>
</dbReference>
<reference evidence="1 2" key="1">
    <citation type="submission" date="2018-02" db="EMBL/GenBank/DDBJ databases">
        <title>The genomes of Aspergillus section Nigri reveals drivers in fungal speciation.</title>
        <authorList>
            <consortium name="DOE Joint Genome Institute"/>
            <person name="Vesth T.C."/>
            <person name="Nybo J."/>
            <person name="Theobald S."/>
            <person name="Brandl J."/>
            <person name="Frisvad J.C."/>
            <person name="Nielsen K.F."/>
            <person name="Lyhne E.K."/>
            <person name="Kogle M.E."/>
            <person name="Kuo A."/>
            <person name="Riley R."/>
            <person name="Clum A."/>
            <person name="Nolan M."/>
            <person name="Lipzen A."/>
            <person name="Salamov A."/>
            <person name="Henrissat B."/>
            <person name="Wiebenga A."/>
            <person name="De vries R.P."/>
            <person name="Grigoriev I.V."/>
            <person name="Mortensen U.H."/>
            <person name="Andersen M.R."/>
            <person name="Baker S.E."/>
        </authorList>
    </citation>
    <scope>NUCLEOTIDE SEQUENCE [LARGE SCALE GENOMIC DNA]</scope>
    <source>
        <strain evidence="1 2">CBS 115571</strain>
    </source>
</reference>
<accession>A0A2V5IJV9</accession>
<proteinExistence type="predicted"/>
<evidence type="ECO:0000313" key="1">
    <source>
        <dbReference type="EMBL" id="PYI24167.1"/>
    </source>
</evidence>
<dbReference type="AlphaFoldDB" id="A0A2V5IJV9"/>
<name>A0A2V5IJV9_ASPV1</name>
<organism evidence="1 2">
    <name type="scientific">Aspergillus violaceofuscus (strain CBS 115571)</name>
    <dbReference type="NCBI Taxonomy" id="1450538"/>
    <lineage>
        <taxon>Eukaryota</taxon>
        <taxon>Fungi</taxon>
        <taxon>Dikarya</taxon>
        <taxon>Ascomycota</taxon>
        <taxon>Pezizomycotina</taxon>
        <taxon>Eurotiomycetes</taxon>
        <taxon>Eurotiomycetidae</taxon>
        <taxon>Eurotiales</taxon>
        <taxon>Aspergillaceae</taxon>
        <taxon>Aspergillus</taxon>
    </lineage>
</organism>